<accession>A0ABX8Z4I2</accession>
<keyword evidence="3" id="KW-1185">Reference proteome</keyword>
<sequence length="249" mass="28710">MSPIHSFMPTSNLIIERSQITLKLASKDIEKVVFQEMKKSFQFGKVHELVFIFSVTSKVRIYENLKNPYKKSDIVENGLQHSLNLSSKNVKNAFFEYITRHRSKNGATFVTCTFTLLSTDPIYAELEDNSPKENKESKKNDPPPIPWATHPSRRAISNPLYGMIPQLITREVPQLTKEKSLWKRIRGFLKKYFVIKPLNIPISEIDNIKKRNLSKDSGYESIRSTCSDSDSGYEIPRRVEPAIYLEVLP</sequence>
<dbReference type="RefSeq" id="WP_194844626.1">
    <property type="nucleotide sequence ID" value="NZ_CP075585.1"/>
</dbReference>
<dbReference type="Proteomes" id="UP000822862">
    <property type="component" value="Chromosome"/>
</dbReference>
<name>A0ABX8Z4I2_9BACT</name>
<organism evidence="2 3">
    <name type="scientific">Candidatus Rhabdochlamydia porcellionis</name>
    <dbReference type="NCBI Taxonomy" id="225148"/>
    <lineage>
        <taxon>Bacteria</taxon>
        <taxon>Pseudomonadati</taxon>
        <taxon>Chlamydiota</taxon>
        <taxon>Chlamydiia</taxon>
        <taxon>Parachlamydiales</taxon>
        <taxon>Candidatus Rhabdochlamydiaceae</taxon>
        <taxon>Candidatus Rhabdochlamydia</taxon>
    </lineage>
</organism>
<feature type="compositionally biased region" description="Basic and acidic residues" evidence="1">
    <location>
        <begin position="129"/>
        <end position="141"/>
    </location>
</feature>
<proteinExistence type="predicted"/>
<evidence type="ECO:0000256" key="1">
    <source>
        <dbReference type="SAM" id="MobiDB-lite"/>
    </source>
</evidence>
<evidence type="ECO:0000313" key="3">
    <source>
        <dbReference type="Proteomes" id="UP000822862"/>
    </source>
</evidence>
<evidence type="ECO:0000313" key="2">
    <source>
        <dbReference type="EMBL" id="QZA59417.1"/>
    </source>
</evidence>
<reference evidence="2 3" key="1">
    <citation type="submission" date="2020-01" db="EMBL/GenBank/DDBJ databases">
        <authorList>
            <person name="Sixt B."/>
            <person name="Schulz F."/>
            <person name="Kostanjsek R."/>
            <person name="Koestlbacher S."/>
            <person name="Collingro A."/>
            <person name="Toenshoff E."/>
            <person name="Horn M."/>
        </authorList>
    </citation>
    <scope>NUCLEOTIDE SEQUENCE [LARGE SCALE GENOMIC DNA]</scope>
    <source>
        <strain evidence="2 3">15C</strain>
    </source>
</reference>
<reference evidence="2 3" key="2">
    <citation type="submission" date="2021-05" db="EMBL/GenBank/DDBJ databases">
        <title>Ecology and evolution of chlamydial symbionts of arthropods.</title>
        <authorList>
            <person name="Halter T."/>
            <person name="Sixt B.S."/>
            <person name="Toenshoff E.R."/>
            <person name="Koestlbacher S."/>
            <person name="Schulz F."/>
            <person name="Kostanjsek R."/>
            <person name="Collingro A."/>
            <person name="Hendrickx F."/>
            <person name="Horn M."/>
        </authorList>
    </citation>
    <scope>NUCLEOTIDE SEQUENCE [LARGE SCALE GENOMIC DNA]</scope>
    <source>
        <strain evidence="2 3">15C</strain>
    </source>
</reference>
<feature type="region of interest" description="Disordered" evidence="1">
    <location>
        <begin position="128"/>
        <end position="153"/>
    </location>
</feature>
<protein>
    <submittedName>
        <fullName evidence="2">Uncharacterized protein</fullName>
    </submittedName>
</protein>
<gene>
    <name evidence="2" type="ORF">RHAB15C_0001304</name>
</gene>
<dbReference type="EMBL" id="CP075585">
    <property type="protein sequence ID" value="QZA59417.1"/>
    <property type="molecule type" value="Genomic_DNA"/>
</dbReference>